<evidence type="ECO:0000256" key="2">
    <source>
        <dbReference type="ARBA" id="ARBA00001974"/>
    </source>
</evidence>
<evidence type="ECO:0000256" key="4">
    <source>
        <dbReference type="ARBA" id="ARBA00007762"/>
    </source>
</evidence>
<evidence type="ECO:0000313" key="24">
    <source>
        <dbReference type="Proteomes" id="UP001158576"/>
    </source>
</evidence>
<keyword evidence="11" id="KW-0288">FMN</keyword>
<dbReference type="EC" id="2.5.1.151" evidence="5"/>
<comment type="cofactor">
    <cofactor evidence="1">
        <name>FMN</name>
        <dbReference type="ChEBI" id="CHEBI:58210"/>
    </cofactor>
</comment>
<evidence type="ECO:0000256" key="14">
    <source>
        <dbReference type="ARBA" id="ARBA00023002"/>
    </source>
</evidence>
<keyword evidence="9" id="KW-0170">Cobalt</keyword>
<dbReference type="EC" id="1.16.1.6" evidence="6"/>
<evidence type="ECO:0000256" key="15">
    <source>
        <dbReference type="ARBA" id="ARBA00031056"/>
    </source>
</evidence>
<keyword evidence="8" id="KW-0963">Cytoplasm</keyword>
<evidence type="ECO:0000256" key="7">
    <source>
        <dbReference type="ARBA" id="ARBA00014027"/>
    </source>
</evidence>
<gene>
    <name evidence="23" type="ORF">OKIOD_LOCUS6969</name>
</gene>
<dbReference type="InterPro" id="IPR032037">
    <property type="entry name" value="MMACHC"/>
</dbReference>
<dbReference type="PANTHER" id="PTHR31457">
    <property type="entry name" value="METHYLMALONIC ACIDURIA AND HOMOCYSTINURIA TYPE C PROTEIN"/>
    <property type="match status" value="1"/>
</dbReference>
<evidence type="ECO:0000256" key="8">
    <source>
        <dbReference type="ARBA" id="ARBA00022490"/>
    </source>
</evidence>
<evidence type="ECO:0000256" key="6">
    <source>
        <dbReference type="ARBA" id="ARBA00012666"/>
    </source>
</evidence>
<evidence type="ECO:0000256" key="16">
    <source>
        <dbReference type="ARBA" id="ARBA00031313"/>
    </source>
</evidence>
<evidence type="ECO:0000256" key="11">
    <source>
        <dbReference type="ARBA" id="ARBA00022643"/>
    </source>
</evidence>
<comment type="cofactor">
    <cofactor evidence="2">
        <name>FAD</name>
        <dbReference type="ChEBI" id="CHEBI:57692"/>
    </cofactor>
</comment>
<evidence type="ECO:0000256" key="21">
    <source>
        <dbReference type="ARBA" id="ARBA00048537"/>
    </source>
</evidence>
<evidence type="ECO:0000256" key="19">
    <source>
        <dbReference type="ARBA" id="ARBA00047294"/>
    </source>
</evidence>
<keyword evidence="12" id="KW-0274">FAD</keyword>
<evidence type="ECO:0000256" key="13">
    <source>
        <dbReference type="ARBA" id="ARBA00022857"/>
    </source>
</evidence>
<reference evidence="23 24" key="1">
    <citation type="submission" date="2021-04" db="EMBL/GenBank/DDBJ databases">
        <authorList>
            <person name="Bliznina A."/>
        </authorList>
    </citation>
    <scope>NUCLEOTIDE SEQUENCE [LARGE SCALE GENOMIC DNA]</scope>
</reference>
<sequence>MQTVMHISGCAYLYQKSDVADIQALNERLPDNLKNERLLGVCLHKNFGGYFSARTVVLTDTQIDENEWRIIEPVSLLKNQEEIIDLLVEMNTNWAEGKWRDFGEPSIKYSETAKRYFDAAPKDRQKVIEELRKNSR</sequence>
<evidence type="ECO:0000256" key="5">
    <source>
        <dbReference type="ARBA" id="ARBA00012308"/>
    </source>
</evidence>
<comment type="catalytic activity">
    <reaction evidence="22">
        <text>apo-[alkylcobalamin reductase] + an R-cob(III)alamin + glutathione = cob(I)alamin-[alkylcobalamin reductase] + an S-substituted glutathione + H(+)</text>
        <dbReference type="Rhea" id="RHEA:40719"/>
        <dbReference type="Rhea" id="RHEA-COMP:14730"/>
        <dbReference type="Rhea" id="RHEA-COMP:14731"/>
        <dbReference type="ChEBI" id="CHEBI:15378"/>
        <dbReference type="ChEBI" id="CHEBI:57925"/>
        <dbReference type="ChEBI" id="CHEBI:60488"/>
        <dbReference type="ChEBI" id="CHEBI:83228"/>
        <dbReference type="ChEBI" id="CHEBI:90779"/>
        <dbReference type="ChEBI" id="CHEBI:140785"/>
        <dbReference type="EC" id="2.5.1.151"/>
    </reaction>
    <physiologicalReaction direction="left-to-right" evidence="22">
        <dbReference type="Rhea" id="RHEA:40720"/>
    </physiologicalReaction>
</comment>
<dbReference type="EMBL" id="OU015569">
    <property type="protein sequence ID" value="CAG5098150.1"/>
    <property type="molecule type" value="Genomic_DNA"/>
</dbReference>
<accession>A0ABN7SCS8</accession>
<comment type="similarity">
    <text evidence="4">Belongs to the MMACHC family.</text>
</comment>
<evidence type="ECO:0000256" key="1">
    <source>
        <dbReference type="ARBA" id="ARBA00001917"/>
    </source>
</evidence>
<evidence type="ECO:0000256" key="12">
    <source>
        <dbReference type="ARBA" id="ARBA00022827"/>
    </source>
</evidence>
<evidence type="ECO:0000256" key="9">
    <source>
        <dbReference type="ARBA" id="ARBA00022628"/>
    </source>
</evidence>
<comment type="subcellular location">
    <subcellularLocation>
        <location evidence="3">Cytoplasm</location>
    </subcellularLocation>
</comment>
<evidence type="ECO:0000313" key="23">
    <source>
        <dbReference type="EMBL" id="CAG5098150.1"/>
    </source>
</evidence>
<comment type="catalytic activity">
    <reaction evidence="19">
        <text>apo-[alkylcobalamin reductase] + methylcob(III)alamin + glutathione = S-methyl glutathione + cob(I)alamin-[alkylcobalamin reductase] + H(+)</text>
        <dbReference type="Rhea" id="RHEA:63132"/>
        <dbReference type="Rhea" id="RHEA-COMP:14730"/>
        <dbReference type="Rhea" id="RHEA-COMP:14731"/>
        <dbReference type="ChEBI" id="CHEBI:15378"/>
        <dbReference type="ChEBI" id="CHEBI:28115"/>
        <dbReference type="ChEBI" id="CHEBI:57925"/>
        <dbReference type="ChEBI" id="CHEBI:60488"/>
        <dbReference type="ChEBI" id="CHEBI:83228"/>
        <dbReference type="ChEBI" id="CHEBI:141467"/>
        <dbReference type="EC" id="2.5.1.151"/>
    </reaction>
    <physiologicalReaction direction="left-to-right" evidence="19">
        <dbReference type="Rhea" id="RHEA:63133"/>
    </physiologicalReaction>
</comment>
<protein>
    <recommendedName>
        <fullName evidence="7">Cyanocobalamin reductase / alkylcobalamin dealkylase</fullName>
        <ecNumber evidence="6">1.16.1.6</ecNumber>
        <ecNumber evidence="5">2.5.1.151</ecNumber>
    </recommendedName>
    <alternativeName>
        <fullName evidence="18">Alkylcobalamin:glutathione S-alkyltransferase</fullName>
    </alternativeName>
    <alternativeName>
        <fullName evidence="17">CblC</fullName>
    </alternativeName>
    <alternativeName>
        <fullName evidence="16">Cyanocobalamin reductase (cyanide-eliminating)</fullName>
    </alternativeName>
    <alternativeName>
        <fullName evidence="15">Methylmalonic aciduria and homocystinuria type C protein</fullName>
    </alternativeName>
</protein>
<evidence type="ECO:0000256" key="20">
    <source>
        <dbReference type="ARBA" id="ARBA00047958"/>
    </source>
</evidence>
<keyword evidence="10" id="KW-0285">Flavoprotein</keyword>
<dbReference type="Proteomes" id="UP001158576">
    <property type="component" value="Chromosome XSR"/>
</dbReference>
<evidence type="ECO:0000256" key="3">
    <source>
        <dbReference type="ARBA" id="ARBA00004496"/>
    </source>
</evidence>
<keyword evidence="9" id="KW-0846">Cobalamin</keyword>
<dbReference type="Pfam" id="PF16690">
    <property type="entry name" value="MMACHC"/>
    <property type="match status" value="1"/>
</dbReference>
<comment type="catalytic activity">
    <reaction evidence="21">
        <text>apo-[alkylcobalamin reductase] + adenosylcob(III)alamin + glutathione = S-adenosylglutathione + cob(I)alamin-[alkylcobalamin reductase] + H(+)</text>
        <dbReference type="Rhea" id="RHEA:63136"/>
        <dbReference type="Rhea" id="RHEA-COMP:14730"/>
        <dbReference type="Rhea" id="RHEA-COMP:14731"/>
        <dbReference type="ChEBI" id="CHEBI:15378"/>
        <dbReference type="ChEBI" id="CHEBI:18408"/>
        <dbReference type="ChEBI" id="CHEBI:57925"/>
        <dbReference type="ChEBI" id="CHEBI:60488"/>
        <dbReference type="ChEBI" id="CHEBI:83228"/>
        <dbReference type="ChEBI" id="CHEBI:146184"/>
        <dbReference type="EC" id="2.5.1.151"/>
    </reaction>
    <physiologicalReaction direction="left-to-right" evidence="21">
        <dbReference type="Rhea" id="RHEA:63137"/>
    </physiologicalReaction>
</comment>
<evidence type="ECO:0000256" key="10">
    <source>
        <dbReference type="ARBA" id="ARBA00022630"/>
    </source>
</evidence>
<evidence type="ECO:0000256" key="18">
    <source>
        <dbReference type="ARBA" id="ARBA00032650"/>
    </source>
</evidence>
<proteinExistence type="inferred from homology"/>
<keyword evidence="24" id="KW-1185">Reference proteome</keyword>
<dbReference type="PANTHER" id="PTHR31457:SF2">
    <property type="entry name" value="CYANOCOBALAMIN REDUCTASE _ ALKYLCOBALAMIN DEALKYLASE"/>
    <property type="match status" value="1"/>
</dbReference>
<keyword evidence="14" id="KW-0560">Oxidoreductase</keyword>
<evidence type="ECO:0000256" key="17">
    <source>
        <dbReference type="ARBA" id="ARBA00031815"/>
    </source>
</evidence>
<name>A0ABN7SCS8_OIKDI</name>
<evidence type="ECO:0000256" key="22">
    <source>
        <dbReference type="ARBA" id="ARBA00049505"/>
    </source>
</evidence>
<organism evidence="23 24">
    <name type="scientific">Oikopleura dioica</name>
    <name type="common">Tunicate</name>
    <dbReference type="NCBI Taxonomy" id="34765"/>
    <lineage>
        <taxon>Eukaryota</taxon>
        <taxon>Metazoa</taxon>
        <taxon>Chordata</taxon>
        <taxon>Tunicata</taxon>
        <taxon>Appendicularia</taxon>
        <taxon>Copelata</taxon>
        <taxon>Oikopleuridae</taxon>
        <taxon>Oikopleura</taxon>
    </lineage>
</organism>
<comment type="catalytic activity">
    <reaction evidence="20">
        <text>2 cob(II)alamin-[cyanocobalamin reductase] + 2 hydrogen cyanide + NADP(+) = 2 cyanocob(III)alamin + 2 apo-[cyanocobalamin reductase] + NADPH + H(+)</text>
        <dbReference type="Rhea" id="RHEA:16113"/>
        <dbReference type="Rhea" id="RHEA-COMP:14717"/>
        <dbReference type="Rhea" id="RHEA-COMP:14718"/>
        <dbReference type="ChEBI" id="CHEBI:15378"/>
        <dbReference type="ChEBI" id="CHEBI:16304"/>
        <dbReference type="ChEBI" id="CHEBI:17439"/>
        <dbReference type="ChEBI" id="CHEBI:18407"/>
        <dbReference type="ChEBI" id="CHEBI:57783"/>
        <dbReference type="ChEBI" id="CHEBI:58349"/>
        <dbReference type="ChEBI" id="CHEBI:83228"/>
        <dbReference type="EC" id="1.16.1.6"/>
    </reaction>
    <physiologicalReaction direction="right-to-left" evidence="20">
        <dbReference type="Rhea" id="RHEA:16115"/>
    </physiologicalReaction>
</comment>
<keyword evidence="13" id="KW-0521">NADP</keyword>